<dbReference type="AlphaFoldDB" id="A0A3M8CJM0"/>
<dbReference type="SMART" id="SM00563">
    <property type="entry name" value="PlsC"/>
    <property type="match status" value="1"/>
</dbReference>
<dbReference type="OrthoDB" id="9757771at2"/>
<dbReference type="EMBL" id="RHHR01000009">
    <property type="protein sequence ID" value="RNB75894.1"/>
    <property type="molecule type" value="Genomic_DNA"/>
</dbReference>
<dbReference type="GO" id="GO:0031956">
    <property type="term" value="F:medium-chain fatty acid-CoA ligase activity"/>
    <property type="evidence" value="ECO:0007669"/>
    <property type="project" value="TreeGrafter"/>
</dbReference>
<keyword evidence="3" id="KW-0808">Transferase</keyword>
<dbReference type="InterPro" id="IPR020845">
    <property type="entry name" value="AMP-binding_CS"/>
</dbReference>
<protein>
    <submittedName>
        <fullName evidence="3">2-acyl-glycerophospho-ethanolamine acyltransferase</fullName>
    </submittedName>
</protein>
<keyword evidence="4" id="KW-1185">Reference proteome</keyword>
<dbReference type="InterPro" id="IPR002123">
    <property type="entry name" value="Plipid/glycerol_acylTrfase"/>
</dbReference>
<dbReference type="GO" id="GO:0006631">
    <property type="term" value="P:fatty acid metabolic process"/>
    <property type="evidence" value="ECO:0007669"/>
    <property type="project" value="TreeGrafter"/>
</dbReference>
<keyword evidence="3" id="KW-0012">Acyltransferase</keyword>
<dbReference type="Pfam" id="PF01553">
    <property type="entry name" value="Acyltransferase"/>
    <property type="match status" value="1"/>
</dbReference>
<feature type="domain" description="Phospholipid/glycerol acyltransferase" evidence="2">
    <location>
        <begin position="32"/>
        <end position="140"/>
    </location>
</feature>
<reference evidence="3 4" key="1">
    <citation type="submission" date="2018-10" db="EMBL/GenBank/DDBJ databases">
        <title>Phylogenomics of Brevibacillus.</title>
        <authorList>
            <person name="Dunlap C."/>
        </authorList>
    </citation>
    <scope>NUCLEOTIDE SEQUENCE [LARGE SCALE GENOMIC DNA]</scope>
    <source>
        <strain evidence="3 4">JCM 12215</strain>
    </source>
</reference>
<proteinExistence type="inferred from homology"/>
<accession>A0A3M8CJM0</accession>
<dbReference type="InterPro" id="IPR000873">
    <property type="entry name" value="AMP-dep_synth/lig_dom"/>
</dbReference>
<dbReference type="Gene3D" id="3.40.50.12780">
    <property type="entry name" value="N-terminal domain of ligase-like"/>
    <property type="match status" value="1"/>
</dbReference>
<dbReference type="InterPro" id="IPR042099">
    <property type="entry name" value="ANL_N_sf"/>
</dbReference>
<dbReference type="CDD" id="cd07989">
    <property type="entry name" value="LPLAT_AGPAT-like"/>
    <property type="match status" value="1"/>
</dbReference>
<comment type="caution">
    <text evidence="3">The sequence shown here is derived from an EMBL/GenBank/DDBJ whole genome shotgun (WGS) entry which is preliminary data.</text>
</comment>
<dbReference type="SUPFAM" id="SSF56801">
    <property type="entry name" value="Acetyl-CoA synthetase-like"/>
    <property type="match status" value="1"/>
</dbReference>
<comment type="similarity">
    <text evidence="1">Belongs to the ATP-dependent AMP-binding enzyme family.</text>
</comment>
<name>A0A3M8CJM0_9BACL</name>
<dbReference type="Proteomes" id="UP000282028">
    <property type="component" value="Unassembled WGS sequence"/>
</dbReference>
<dbReference type="SUPFAM" id="SSF69593">
    <property type="entry name" value="Glycerol-3-phosphate (1)-acyltransferase"/>
    <property type="match status" value="1"/>
</dbReference>
<dbReference type="PANTHER" id="PTHR43201:SF8">
    <property type="entry name" value="ACYL-COA SYNTHETASE FAMILY MEMBER 3"/>
    <property type="match status" value="1"/>
</dbReference>
<dbReference type="PROSITE" id="PS00455">
    <property type="entry name" value="AMP_BINDING"/>
    <property type="match status" value="1"/>
</dbReference>
<dbReference type="PANTHER" id="PTHR43201">
    <property type="entry name" value="ACYL-COA SYNTHETASE"/>
    <property type="match status" value="1"/>
</dbReference>
<evidence type="ECO:0000259" key="2">
    <source>
        <dbReference type="SMART" id="SM00563"/>
    </source>
</evidence>
<dbReference type="RefSeq" id="WP_122908050.1">
    <property type="nucleotide sequence ID" value="NZ_CBCSBE010000004.1"/>
</dbReference>
<dbReference type="Pfam" id="PF00501">
    <property type="entry name" value="AMP-binding"/>
    <property type="match status" value="1"/>
</dbReference>
<evidence type="ECO:0000313" key="3">
    <source>
        <dbReference type="EMBL" id="RNB75894.1"/>
    </source>
</evidence>
<evidence type="ECO:0000313" key="4">
    <source>
        <dbReference type="Proteomes" id="UP000282028"/>
    </source>
</evidence>
<dbReference type="GO" id="GO:0016746">
    <property type="term" value="F:acyltransferase activity"/>
    <property type="evidence" value="ECO:0007669"/>
    <property type="project" value="UniProtKB-KW"/>
</dbReference>
<dbReference type="Gene3D" id="3.30.300.30">
    <property type="match status" value="1"/>
</dbReference>
<gene>
    <name evidence="3" type="ORF">EDM52_05650</name>
</gene>
<sequence length="704" mass="78555">MFLIHALLKTILVLWFRPRMQGLEKLDLSKPSLITPNHVSLLDAVLLSFYLPKNATFVVNTEIAKKFAFFLRFRKHITIDPLNPYSIRQMLRILKKGETLVIFPEGRITTTGGLMKIYSGVGYLAMRTGVPVYPVIIQGLQRSIFSYLKGKLRLQWFPEVTITISNPYTIEHDKTRSMREQKASASDLVLRTMQNELFQSQMKPNVNLFDEVLRASQINGAKMEIAKDLTAAVNYRTLLVGSYLLGNKLRPSLLGQSTVGLFLPNSVGHLITLLSLFRIGKTPAILNFSLGVRPLLDCCETAGIQTILTSRVFIEKGKLDHIIAGLEDSMKIVYLEDLKASATAFDKVAALFRFLTKQPAQTGNNELILFTSGSESKPKGVVLTHTNLFANIQQVTSVIDITSRDKFFNALPMFHSFGLTAGTLLPVVKGVPVYLYPSPLHYKAISELVYDQNATILFGTSTFMAGYGRMAHPYNFYSLRYVFAGAEKLKDDVRQMWMEKFGVRIFEGYGATETSPILSLNTPLSNKQGTVGRLLPGMSYRLDAVEGIEQGGQLLVKGPNVMKGYMIHGKGFLPAEEWYQTGDLVETDAEGFLTIKSRLKRFAKIGGEMVSLNLIEELAMQCFGHSGFAAITVNDPRKGERVLLYSTDERAELSPLRAYIQQRQFSPLLVPATIRHTKSLPLLGSGKTDYVSLKQWAERGGDAS</sequence>
<organism evidence="3 4">
    <name type="scientific">Brevibacillus invocatus</name>
    <dbReference type="NCBI Taxonomy" id="173959"/>
    <lineage>
        <taxon>Bacteria</taxon>
        <taxon>Bacillati</taxon>
        <taxon>Bacillota</taxon>
        <taxon>Bacilli</taxon>
        <taxon>Bacillales</taxon>
        <taxon>Paenibacillaceae</taxon>
        <taxon>Brevibacillus</taxon>
    </lineage>
</organism>
<evidence type="ECO:0000256" key="1">
    <source>
        <dbReference type="ARBA" id="ARBA00006432"/>
    </source>
</evidence>
<dbReference type="InterPro" id="IPR045851">
    <property type="entry name" value="AMP-bd_C_sf"/>
</dbReference>